<keyword evidence="3" id="KW-1185">Reference proteome</keyword>
<gene>
    <name evidence="2" type="ORF">U27_03181</name>
</gene>
<feature type="transmembrane region" description="Helical" evidence="1">
    <location>
        <begin position="6"/>
        <end position="30"/>
    </location>
</feature>
<sequence>MLEVIAAVLVILGVLVSGVIVAVIELIGMWQDAKKG</sequence>
<dbReference type="AlphaFoldDB" id="A0A081BV64"/>
<keyword evidence="1" id="KW-0812">Transmembrane</keyword>
<proteinExistence type="predicted"/>
<keyword evidence="1" id="KW-1133">Transmembrane helix</keyword>
<evidence type="ECO:0000313" key="2">
    <source>
        <dbReference type="EMBL" id="GAK56219.1"/>
    </source>
</evidence>
<dbReference type="EMBL" id="DF820464">
    <property type="protein sequence ID" value="GAK56219.1"/>
    <property type="molecule type" value="Genomic_DNA"/>
</dbReference>
<dbReference type="STRING" id="1499967.U27_03181"/>
<evidence type="ECO:0000256" key="1">
    <source>
        <dbReference type="SAM" id="Phobius"/>
    </source>
</evidence>
<dbReference type="HOGENOM" id="CLU_3354695_0_0_0"/>
<organism evidence="2">
    <name type="scientific">Vecturithrix granuli</name>
    <dbReference type="NCBI Taxonomy" id="1499967"/>
    <lineage>
        <taxon>Bacteria</taxon>
        <taxon>Candidatus Moduliflexota</taxon>
        <taxon>Candidatus Vecturitrichia</taxon>
        <taxon>Candidatus Vecturitrichales</taxon>
        <taxon>Candidatus Vecturitrichaceae</taxon>
        <taxon>Candidatus Vecturithrix</taxon>
    </lineage>
</organism>
<reference evidence="2" key="1">
    <citation type="journal article" date="2015" name="PeerJ">
        <title>First genomic representation of candidate bacterial phylum KSB3 points to enhanced environmental sensing as a trigger of wastewater bulking.</title>
        <authorList>
            <person name="Sekiguchi Y."/>
            <person name="Ohashi A."/>
            <person name="Parks D.H."/>
            <person name="Yamauchi T."/>
            <person name="Tyson G.W."/>
            <person name="Hugenholtz P."/>
        </authorList>
    </citation>
    <scope>NUCLEOTIDE SEQUENCE [LARGE SCALE GENOMIC DNA]</scope>
</reference>
<dbReference type="Proteomes" id="UP000030661">
    <property type="component" value="Unassembled WGS sequence"/>
</dbReference>
<evidence type="ECO:0000313" key="3">
    <source>
        <dbReference type="Proteomes" id="UP000030661"/>
    </source>
</evidence>
<accession>A0A081BV64</accession>
<name>A0A081BV64_VECG1</name>
<protein>
    <submittedName>
        <fullName evidence="2">Uncharacterized protein</fullName>
    </submittedName>
</protein>
<keyword evidence="1" id="KW-0472">Membrane</keyword>